<protein>
    <recommendedName>
        <fullName evidence="3">HTH cro/C1-type domain-containing protein</fullName>
    </recommendedName>
</protein>
<organism evidence="1 2">
    <name type="scientific">Setaria italica</name>
    <name type="common">Foxtail millet</name>
    <name type="synonym">Panicum italicum</name>
    <dbReference type="NCBI Taxonomy" id="4555"/>
    <lineage>
        <taxon>Eukaryota</taxon>
        <taxon>Viridiplantae</taxon>
        <taxon>Streptophyta</taxon>
        <taxon>Embryophyta</taxon>
        <taxon>Tracheophyta</taxon>
        <taxon>Spermatophyta</taxon>
        <taxon>Magnoliopsida</taxon>
        <taxon>Liliopsida</taxon>
        <taxon>Poales</taxon>
        <taxon>Poaceae</taxon>
        <taxon>PACMAD clade</taxon>
        <taxon>Panicoideae</taxon>
        <taxon>Panicodae</taxon>
        <taxon>Paniceae</taxon>
        <taxon>Cenchrinae</taxon>
        <taxon>Setaria</taxon>
    </lineage>
</organism>
<evidence type="ECO:0008006" key="3">
    <source>
        <dbReference type="Google" id="ProtNLM"/>
    </source>
</evidence>
<dbReference type="Gene3D" id="1.10.260.40">
    <property type="entry name" value="lambda repressor-like DNA-binding domains"/>
    <property type="match status" value="1"/>
</dbReference>
<reference evidence="1" key="2">
    <citation type="submission" date="2018-08" db="UniProtKB">
        <authorList>
            <consortium name="EnsemblPlants"/>
        </authorList>
    </citation>
    <scope>IDENTIFICATION</scope>
    <source>
        <strain evidence="1">Yugu1</strain>
    </source>
</reference>
<dbReference type="Gramene" id="KQL01559">
    <property type="protein sequence ID" value="KQL01559"/>
    <property type="gene ID" value="SETIT_015101mg"/>
</dbReference>
<dbReference type="CDD" id="cd00093">
    <property type="entry name" value="HTH_XRE"/>
    <property type="match status" value="1"/>
</dbReference>
<dbReference type="EnsemblPlants" id="KQL01559">
    <property type="protein sequence ID" value="KQL01559"/>
    <property type="gene ID" value="SETIT_015101mg"/>
</dbReference>
<evidence type="ECO:0000313" key="1">
    <source>
        <dbReference type="EnsemblPlants" id="KQL01559"/>
    </source>
</evidence>
<sequence>MARKLRVRLEVVGDLREKLKQARKSEKLNVGQLAQKIGVEPQAIEDYQSGKEVPPQIIANIEKELIKLLSKK</sequence>
<dbReference type="SUPFAM" id="SSF47413">
    <property type="entry name" value="lambda repressor-like DNA-binding domains"/>
    <property type="match status" value="1"/>
</dbReference>
<evidence type="ECO:0000313" key="2">
    <source>
        <dbReference type="Proteomes" id="UP000004995"/>
    </source>
</evidence>
<dbReference type="HOGENOM" id="CLU_2727032_0_0_1"/>
<dbReference type="GO" id="GO:0003677">
    <property type="term" value="F:DNA binding"/>
    <property type="evidence" value="ECO:0007669"/>
    <property type="project" value="InterPro"/>
</dbReference>
<dbReference type="EMBL" id="AGNK02003766">
    <property type="status" value="NOT_ANNOTATED_CDS"/>
    <property type="molecule type" value="Genomic_DNA"/>
</dbReference>
<dbReference type="AlphaFoldDB" id="K3YLH7"/>
<keyword evidence="2" id="KW-1185">Reference proteome</keyword>
<accession>K3YLH7</accession>
<name>K3YLH7_SETIT</name>
<dbReference type="InterPro" id="IPR010982">
    <property type="entry name" value="Lambda_DNA-bd_dom_sf"/>
</dbReference>
<dbReference type="Proteomes" id="UP000004995">
    <property type="component" value="Unassembled WGS sequence"/>
</dbReference>
<dbReference type="InParanoid" id="K3YLH7"/>
<dbReference type="InterPro" id="IPR001387">
    <property type="entry name" value="Cro/C1-type_HTH"/>
</dbReference>
<reference evidence="2" key="1">
    <citation type="journal article" date="2012" name="Nat. Biotechnol.">
        <title>Reference genome sequence of the model plant Setaria.</title>
        <authorList>
            <person name="Bennetzen J.L."/>
            <person name="Schmutz J."/>
            <person name="Wang H."/>
            <person name="Percifield R."/>
            <person name="Hawkins J."/>
            <person name="Pontaroli A.C."/>
            <person name="Estep M."/>
            <person name="Feng L."/>
            <person name="Vaughn J.N."/>
            <person name="Grimwood J."/>
            <person name="Jenkins J."/>
            <person name="Barry K."/>
            <person name="Lindquist E."/>
            <person name="Hellsten U."/>
            <person name="Deshpande S."/>
            <person name="Wang X."/>
            <person name="Wu X."/>
            <person name="Mitros T."/>
            <person name="Triplett J."/>
            <person name="Yang X."/>
            <person name="Ye C.Y."/>
            <person name="Mauro-Herrera M."/>
            <person name="Wang L."/>
            <person name="Li P."/>
            <person name="Sharma M."/>
            <person name="Sharma R."/>
            <person name="Ronald P.C."/>
            <person name="Panaud O."/>
            <person name="Kellogg E.A."/>
            <person name="Brutnell T.P."/>
            <person name="Doust A.N."/>
            <person name="Tuskan G.A."/>
            <person name="Rokhsar D."/>
            <person name="Devos K.M."/>
        </authorList>
    </citation>
    <scope>NUCLEOTIDE SEQUENCE [LARGE SCALE GENOMIC DNA]</scope>
    <source>
        <strain evidence="2">cv. Yugu1</strain>
    </source>
</reference>
<proteinExistence type="predicted"/>